<dbReference type="SUPFAM" id="SSF50814">
    <property type="entry name" value="Lipocalins"/>
    <property type="match status" value="1"/>
</dbReference>
<dbReference type="EMBL" id="JAHXZJ010001864">
    <property type="protein sequence ID" value="KAH0549104.1"/>
    <property type="molecule type" value="Genomic_DNA"/>
</dbReference>
<reference evidence="2 3" key="1">
    <citation type="journal article" date="2021" name="J. Hered.">
        <title>A chromosome-level genome assembly of the parasitoid wasp, Cotesia glomerata (Hymenoptera: Braconidae).</title>
        <authorList>
            <person name="Pinto B.J."/>
            <person name="Weis J.J."/>
            <person name="Gamble T."/>
            <person name="Ode P.J."/>
            <person name="Paul R."/>
            <person name="Zaspel J.M."/>
        </authorList>
    </citation>
    <scope>NUCLEOTIDE SEQUENCE [LARGE SCALE GENOMIC DNA]</scope>
    <source>
        <strain evidence="2">CgM1</strain>
    </source>
</reference>
<comment type="caution">
    <text evidence="2">The sequence shown here is derived from an EMBL/GenBank/DDBJ whole genome shotgun (WGS) entry which is preliminary data.</text>
</comment>
<accession>A0AAV7IBG7</accession>
<keyword evidence="1" id="KW-0732">Signal</keyword>
<dbReference type="AlphaFoldDB" id="A0AAV7IBG7"/>
<keyword evidence="3" id="KW-1185">Reference proteome</keyword>
<evidence type="ECO:0000313" key="2">
    <source>
        <dbReference type="EMBL" id="KAH0549104.1"/>
    </source>
</evidence>
<gene>
    <name evidence="2" type="ORF">KQX54_006123</name>
</gene>
<feature type="signal peptide" evidence="1">
    <location>
        <begin position="1"/>
        <end position="16"/>
    </location>
</feature>
<evidence type="ECO:0000313" key="3">
    <source>
        <dbReference type="Proteomes" id="UP000826195"/>
    </source>
</evidence>
<dbReference type="Proteomes" id="UP000826195">
    <property type="component" value="Unassembled WGS sequence"/>
</dbReference>
<feature type="chain" id="PRO_5043540912" evidence="1">
    <location>
        <begin position="17"/>
        <end position="182"/>
    </location>
</feature>
<name>A0AAV7IBG7_COTGL</name>
<organism evidence="2 3">
    <name type="scientific">Cotesia glomerata</name>
    <name type="common">Lepidopteran parasitic wasp</name>
    <name type="synonym">Apanteles glomeratus</name>
    <dbReference type="NCBI Taxonomy" id="32391"/>
    <lineage>
        <taxon>Eukaryota</taxon>
        <taxon>Metazoa</taxon>
        <taxon>Ecdysozoa</taxon>
        <taxon>Arthropoda</taxon>
        <taxon>Hexapoda</taxon>
        <taxon>Insecta</taxon>
        <taxon>Pterygota</taxon>
        <taxon>Neoptera</taxon>
        <taxon>Endopterygota</taxon>
        <taxon>Hymenoptera</taxon>
        <taxon>Apocrita</taxon>
        <taxon>Ichneumonoidea</taxon>
        <taxon>Braconidae</taxon>
        <taxon>Microgastrinae</taxon>
        <taxon>Cotesia</taxon>
    </lineage>
</organism>
<dbReference type="InterPro" id="IPR012674">
    <property type="entry name" value="Calycin"/>
</dbReference>
<proteinExistence type="predicted"/>
<evidence type="ECO:0000256" key="1">
    <source>
        <dbReference type="SAM" id="SignalP"/>
    </source>
</evidence>
<protein>
    <submittedName>
        <fullName evidence="2">Uncharacterized protein</fullName>
    </submittedName>
</protein>
<dbReference type="Gene3D" id="2.40.128.20">
    <property type="match status" value="1"/>
</dbReference>
<sequence length="182" mass="20392">MLSVTIIFCLFAGSFAVFIEPGPCPHINTVETDLSRLAGRWYQYASTENGYVSGLKCVMHDLFPLENNVAIAISTAELEKTGDHSIIESNITISEDYVIRTFTSGRIIGFRSFTFQNFEVVYGSHFVALGCENFGSNHVKAVTIFTYDKFPSENLIEEARQLLADYGISVSDFKKFDHENCN</sequence>